<evidence type="ECO:0000256" key="1">
    <source>
        <dbReference type="ARBA" id="ARBA00006257"/>
    </source>
</evidence>
<feature type="transmembrane region" description="Helical" evidence="12">
    <location>
        <begin position="185"/>
        <end position="207"/>
    </location>
</feature>
<dbReference type="GO" id="GO:0005886">
    <property type="term" value="C:plasma membrane"/>
    <property type="evidence" value="ECO:0007669"/>
    <property type="project" value="UniProtKB-SubCell"/>
</dbReference>
<feature type="transmembrane region" description="Helical" evidence="12">
    <location>
        <begin position="87"/>
        <end position="107"/>
    </location>
</feature>
<dbReference type="EMBL" id="FZQA01000001">
    <property type="protein sequence ID" value="SNT68357.1"/>
    <property type="molecule type" value="Genomic_DNA"/>
</dbReference>
<dbReference type="AlphaFoldDB" id="A0A239PL62"/>
<evidence type="ECO:0000256" key="8">
    <source>
        <dbReference type="ARBA" id="ARBA00022989"/>
    </source>
</evidence>
<dbReference type="GO" id="GO:0009306">
    <property type="term" value="P:protein secretion"/>
    <property type="evidence" value="ECO:0007669"/>
    <property type="project" value="UniProtKB-UniRule"/>
</dbReference>
<keyword evidence="3 12" id="KW-0813">Transport</keyword>
<dbReference type="NCBIfam" id="NF009438">
    <property type="entry name" value="PRK12797.1"/>
    <property type="match status" value="1"/>
</dbReference>
<comment type="subcellular location">
    <subcellularLocation>
        <location evidence="12">Cell membrane</location>
        <topology evidence="12">Multi-pass membrane protein</topology>
    </subcellularLocation>
    <subcellularLocation>
        <location evidence="12">Bacterial flagellum basal body</location>
    </subcellularLocation>
</comment>
<evidence type="ECO:0000256" key="2">
    <source>
        <dbReference type="ARBA" id="ARBA00021714"/>
    </source>
</evidence>
<dbReference type="Proteomes" id="UP000198346">
    <property type="component" value="Unassembled WGS sequence"/>
</dbReference>
<feature type="signal peptide" evidence="13">
    <location>
        <begin position="1"/>
        <end position="25"/>
    </location>
</feature>
<keyword evidence="9 12" id="KW-0472">Membrane</keyword>
<keyword evidence="10" id="KW-0975">Bacterial flagellum</keyword>
<keyword evidence="4 12" id="KW-1003">Cell membrane</keyword>
<dbReference type="PANTHER" id="PTHR30587:SF0">
    <property type="entry name" value="FLAGELLAR BIOSYNTHETIC PROTEIN FLIP"/>
    <property type="match status" value="1"/>
</dbReference>
<keyword evidence="7 12" id="KW-0653">Protein transport</keyword>
<keyword evidence="13" id="KW-0732">Signal</keyword>
<evidence type="ECO:0000256" key="9">
    <source>
        <dbReference type="ARBA" id="ARBA00023136"/>
    </source>
</evidence>
<evidence type="ECO:0000256" key="4">
    <source>
        <dbReference type="ARBA" id="ARBA00022475"/>
    </source>
</evidence>
<accession>A0A239PL62</accession>
<comment type="function">
    <text evidence="12">Plays a role in the flagellum-specific transport system.</text>
</comment>
<keyword evidence="8 12" id="KW-1133">Transmembrane helix</keyword>
<evidence type="ECO:0000313" key="15">
    <source>
        <dbReference type="Proteomes" id="UP000198346"/>
    </source>
</evidence>
<keyword evidence="14" id="KW-0969">Cilium</keyword>
<organism evidence="14 15">
    <name type="scientific">Amphiplicatus metriothermophilus</name>
    <dbReference type="NCBI Taxonomy" id="1519374"/>
    <lineage>
        <taxon>Bacteria</taxon>
        <taxon>Pseudomonadati</taxon>
        <taxon>Pseudomonadota</taxon>
        <taxon>Alphaproteobacteria</taxon>
        <taxon>Parvularculales</taxon>
        <taxon>Parvularculaceae</taxon>
        <taxon>Amphiplicatus</taxon>
    </lineage>
</organism>
<feature type="transmembrane region" description="Helical" evidence="12">
    <location>
        <begin position="45"/>
        <end position="75"/>
    </location>
</feature>
<dbReference type="NCBIfam" id="TIGR01103">
    <property type="entry name" value="fliP"/>
    <property type="match status" value="1"/>
</dbReference>
<keyword evidence="5 12" id="KW-0812">Transmembrane</keyword>
<name>A0A239PL62_9PROT</name>
<protein>
    <recommendedName>
        <fullName evidence="2 12">Flagellar biosynthetic protein FliP</fullName>
    </recommendedName>
</protein>
<gene>
    <name evidence="12" type="primary">fliP</name>
    <name evidence="14" type="ORF">SAMN06297382_0859</name>
</gene>
<keyword evidence="6 12" id="KW-1005">Bacterial flagellum biogenesis</keyword>
<dbReference type="PRINTS" id="PR01302">
    <property type="entry name" value="TYPE3IMPPROT"/>
</dbReference>
<sequence>MARRLGAALVLGAALAALLAGAAAAQDGPSALAAEGGLSLRVVQLFLIVTVLSLAPGAAMMITCLPFMVIVFSILRQAIGLQQAPPNMLIMSLALFLTYFVMEPVFADAWRAGVQPLLDGDVTEAQGFERALEPFRAFMEARVSPAAVDALAAVAPARADAGGEAPLSVLIPAFMLSEIQHAFEIGFVIFLPFLIIDLIVASVLMAMGMMMVPPAIVSLPFKLAFFVLANGWIEIAGALVKGYGT</sequence>
<dbReference type="PROSITE" id="PS01060">
    <property type="entry name" value="FLIP_1"/>
    <property type="match status" value="1"/>
</dbReference>
<dbReference type="Pfam" id="PF00813">
    <property type="entry name" value="FliP"/>
    <property type="match status" value="1"/>
</dbReference>
<dbReference type="OrthoDB" id="9805111at2"/>
<dbReference type="RefSeq" id="WP_089411306.1">
    <property type="nucleotide sequence ID" value="NZ_FZQA01000001.1"/>
</dbReference>
<dbReference type="InterPro" id="IPR005837">
    <property type="entry name" value="FliP"/>
</dbReference>
<feature type="chain" id="PRO_5012105162" description="Flagellar biosynthetic protein FliP" evidence="13">
    <location>
        <begin position="26"/>
        <end position="245"/>
    </location>
</feature>
<proteinExistence type="inferred from homology"/>
<feature type="transmembrane region" description="Helical" evidence="12">
    <location>
        <begin position="219"/>
        <end position="240"/>
    </location>
</feature>
<reference evidence="14 15" key="1">
    <citation type="submission" date="2017-07" db="EMBL/GenBank/DDBJ databases">
        <authorList>
            <person name="Sun Z.S."/>
            <person name="Albrecht U."/>
            <person name="Echele G."/>
            <person name="Lee C.C."/>
        </authorList>
    </citation>
    <scope>NUCLEOTIDE SEQUENCE [LARGE SCALE GENOMIC DNA]</scope>
    <source>
        <strain evidence="14 15">CGMCC 1.12710</strain>
    </source>
</reference>
<evidence type="ECO:0000256" key="6">
    <source>
        <dbReference type="ARBA" id="ARBA00022795"/>
    </source>
</evidence>
<evidence type="ECO:0000256" key="11">
    <source>
        <dbReference type="ARBA" id="ARBA00023225"/>
    </source>
</evidence>
<evidence type="ECO:0000256" key="5">
    <source>
        <dbReference type="ARBA" id="ARBA00022692"/>
    </source>
</evidence>
<comment type="similarity">
    <text evidence="1 12">Belongs to the FliP/MopC/SpaP family.</text>
</comment>
<keyword evidence="14" id="KW-0282">Flagellum</keyword>
<evidence type="ECO:0000313" key="14">
    <source>
        <dbReference type="EMBL" id="SNT68357.1"/>
    </source>
</evidence>
<evidence type="ECO:0000256" key="3">
    <source>
        <dbReference type="ARBA" id="ARBA00022448"/>
    </source>
</evidence>
<evidence type="ECO:0000256" key="13">
    <source>
        <dbReference type="SAM" id="SignalP"/>
    </source>
</evidence>
<keyword evidence="14" id="KW-0966">Cell projection</keyword>
<keyword evidence="15" id="KW-1185">Reference proteome</keyword>
<keyword evidence="11 12" id="KW-1006">Bacterial flagellum protein export</keyword>
<dbReference type="PRINTS" id="PR00951">
    <property type="entry name" value="FLGBIOSNFLIP"/>
</dbReference>
<dbReference type="InterPro" id="IPR005838">
    <property type="entry name" value="T3SS_IM_P"/>
</dbReference>
<evidence type="ECO:0000256" key="7">
    <source>
        <dbReference type="ARBA" id="ARBA00022927"/>
    </source>
</evidence>
<evidence type="ECO:0000256" key="12">
    <source>
        <dbReference type="RuleBase" id="RU362069"/>
    </source>
</evidence>
<dbReference type="GO" id="GO:0044781">
    <property type="term" value="P:bacterial-type flagellum organization"/>
    <property type="evidence" value="ECO:0007669"/>
    <property type="project" value="UniProtKB-UniRule"/>
</dbReference>
<evidence type="ECO:0000256" key="10">
    <source>
        <dbReference type="ARBA" id="ARBA00023143"/>
    </source>
</evidence>
<dbReference type="PANTHER" id="PTHR30587">
    <property type="entry name" value="FLAGELLAR BIOSYNTHETIC PROTEIN FLIP"/>
    <property type="match status" value="1"/>
</dbReference>
<dbReference type="GO" id="GO:0009425">
    <property type="term" value="C:bacterial-type flagellum basal body"/>
    <property type="evidence" value="ECO:0007669"/>
    <property type="project" value="UniProtKB-SubCell"/>
</dbReference>